<dbReference type="Pfam" id="PF05035">
    <property type="entry name" value="DGOK"/>
    <property type="match status" value="1"/>
</dbReference>
<dbReference type="InterPro" id="IPR042257">
    <property type="entry name" value="DGOK_C"/>
</dbReference>
<dbReference type="InterPro" id="IPR042258">
    <property type="entry name" value="DGOK_N"/>
</dbReference>
<dbReference type="EMBL" id="JALHBS010000049">
    <property type="protein sequence ID" value="MCP3055363.1"/>
    <property type="molecule type" value="Genomic_DNA"/>
</dbReference>
<dbReference type="Proteomes" id="UP001155220">
    <property type="component" value="Unassembled WGS sequence"/>
</dbReference>
<reference evidence="1" key="1">
    <citation type="submission" date="2022-03" db="EMBL/GenBank/DDBJ databases">
        <title>Aurantimonas Liuensis sp. Nov., isolated from the hadal seawater of the Mariana Trench.</title>
        <authorList>
            <person name="Liu R."/>
        </authorList>
    </citation>
    <scope>NUCLEOTIDE SEQUENCE</scope>
    <source>
        <strain evidence="1">LRZ36</strain>
    </source>
</reference>
<evidence type="ECO:0000313" key="1">
    <source>
        <dbReference type="EMBL" id="MCP3055363.1"/>
    </source>
</evidence>
<dbReference type="Gene3D" id="3.30.420.310">
    <property type="entry name" value="2-keto-3-deoxy-galactonokinase, C-terminal domain"/>
    <property type="match status" value="1"/>
</dbReference>
<dbReference type="AlphaFoldDB" id="A0A9X2H7X9"/>
<dbReference type="GO" id="GO:0034194">
    <property type="term" value="P:D-galactonate catabolic process"/>
    <property type="evidence" value="ECO:0007669"/>
    <property type="project" value="InterPro"/>
</dbReference>
<dbReference type="RefSeq" id="WP_253964220.1">
    <property type="nucleotide sequence ID" value="NZ_JALHBS010000049.1"/>
</dbReference>
<organism evidence="1 2">
    <name type="scientific">Aurantimonas marianensis</name>
    <dbReference type="NCBI Taxonomy" id="2920428"/>
    <lineage>
        <taxon>Bacteria</taxon>
        <taxon>Pseudomonadati</taxon>
        <taxon>Pseudomonadota</taxon>
        <taxon>Alphaproteobacteria</taxon>
        <taxon>Hyphomicrobiales</taxon>
        <taxon>Aurantimonadaceae</taxon>
        <taxon>Aurantimonas</taxon>
    </lineage>
</organism>
<comment type="caution">
    <text evidence="1">The sequence shown here is derived from an EMBL/GenBank/DDBJ whole genome shotgun (WGS) entry which is preliminary data.</text>
</comment>
<protein>
    <submittedName>
        <fullName evidence="1">2-dehydro-3-deoxygalactonokinase</fullName>
    </submittedName>
</protein>
<proteinExistence type="predicted"/>
<keyword evidence="2" id="KW-1185">Reference proteome</keyword>
<evidence type="ECO:0000313" key="2">
    <source>
        <dbReference type="Proteomes" id="UP001155220"/>
    </source>
</evidence>
<dbReference type="GO" id="GO:0008671">
    <property type="term" value="F:2-dehydro-3-deoxygalactonokinase activity"/>
    <property type="evidence" value="ECO:0007669"/>
    <property type="project" value="InterPro"/>
</dbReference>
<accession>A0A9X2H7X9</accession>
<dbReference type="Gene3D" id="3.30.420.300">
    <property type="entry name" value="2-keto-3-deoxy-galactonokinase, substrate binding domain"/>
    <property type="match status" value="1"/>
</dbReference>
<gene>
    <name evidence="1" type="ORF">MJ956_09420</name>
</gene>
<dbReference type="InterPro" id="IPR007729">
    <property type="entry name" value="DGOK"/>
</dbReference>
<name>A0A9X2H7X9_9HYPH</name>
<sequence length="300" mass="31009">MSAFCAAVDWGTSSFRLWLLDSTGAVLAECRGAEGMATIATGGFGPVLEAHLAAIGAAPDLPVIACGMVGARQGWIEAPYVDTPTTMAGIVIRAKRVSDHSRPVFVLPGVAQRTAGRPDLMRGEETQLAGLSGREGRRIVCLPGTHSKWVSLDGGQIESFATFMTGDLFAAIAAQTILRHSVAEPQGPFDGGCFMAAFLAALDRPGEVTNQLFAIRAGSMLDPAVGDDGGSALSGLLVGLEFAGAIARFKSVAALTLVAAGRFREIYLAACEAADIAVAVEDADALVRRGLFAAATEILS</sequence>